<reference evidence="2" key="1">
    <citation type="journal article" date="2019" name="Int. J. Syst. Evol. Microbiol.">
        <title>The Global Catalogue of Microorganisms (GCM) 10K type strain sequencing project: providing services to taxonomists for standard genome sequencing and annotation.</title>
        <authorList>
            <consortium name="The Broad Institute Genomics Platform"/>
            <consortium name="The Broad Institute Genome Sequencing Center for Infectious Disease"/>
            <person name="Wu L."/>
            <person name="Ma J."/>
        </authorList>
    </citation>
    <scope>NUCLEOTIDE SEQUENCE [LARGE SCALE GENOMIC DNA]</scope>
    <source>
        <strain evidence="2">CCUG 50873</strain>
    </source>
</reference>
<dbReference type="InterPro" id="IPR011004">
    <property type="entry name" value="Trimer_LpxA-like_sf"/>
</dbReference>
<keyword evidence="2" id="KW-1185">Reference proteome</keyword>
<organism evidence="1 2">
    <name type="scientific">Williamsia deligens</name>
    <dbReference type="NCBI Taxonomy" id="321325"/>
    <lineage>
        <taxon>Bacteria</taxon>
        <taxon>Bacillati</taxon>
        <taxon>Actinomycetota</taxon>
        <taxon>Actinomycetes</taxon>
        <taxon>Mycobacteriales</taxon>
        <taxon>Nocardiaceae</taxon>
        <taxon>Williamsia</taxon>
    </lineage>
</organism>
<accession>A0ABW3G778</accession>
<dbReference type="InterPro" id="IPR001451">
    <property type="entry name" value="Hexapep"/>
</dbReference>
<evidence type="ECO:0000313" key="1">
    <source>
        <dbReference type="EMBL" id="MFD0924702.1"/>
    </source>
</evidence>
<dbReference type="EMBL" id="JBHTIL010000001">
    <property type="protein sequence ID" value="MFD0924702.1"/>
    <property type="molecule type" value="Genomic_DNA"/>
</dbReference>
<name>A0ABW3G778_9NOCA</name>
<dbReference type="RefSeq" id="WP_253647286.1">
    <property type="nucleotide sequence ID" value="NZ_BAAAMO010000002.1"/>
</dbReference>
<dbReference type="SUPFAM" id="SSF51161">
    <property type="entry name" value="Trimeric LpxA-like enzymes"/>
    <property type="match status" value="1"/>
</dbReference>
<dbReference type="Pfam" id="PF00132">
    <property type="entry name" value="Hexapep"/>
    <property type="match status" value="1"/>
</dbReference>
<comment type="caution">
    <text evidence="1">The sequence shown here is derived from an EMBL/GenBank/DDBJ whole genome shotgun (WGS) entry which is preliminary data.</text>
</comment>
<protein>
    <submittedName>
        <fullName evidence="1">Serine acetyltransferase</fullName>
    </submittedName>
</protein>
<dbReference type="Gene3D" id="2.160.10.10">
    <property type="entry name" value="Hexapeptide repeat proteins"/>
    <property type="match status" value="1"/>
</dbReference>
<dbReference type="Proteomes" id="UP001597068">
    <property type="component" value="Unassembled WGS sequence"/>
</dbReference>
<sequence length="206" mass="22006">MPRSGLPRSTVYAARAYAAVLWWIARRSQGSDLLRADIARWVQCTGRDDLACLPDRDVFAYFTASLPEFRTVVHVRLRDKNAVVRRVLARMYPVHPGTFFEAGSVGPGLFIHHGVGTLVSCESIGANFWINQHVSLGFSSKGRPVVGDDVTIAAGAVVAGPITIASGTTVGANAVVRRSTEEGSVLVAPEAHVLTRRAADATPAAD</sequence>
<gene>
    <name evidence="1" type="ORF">ACFQ04_03035</name>
</gene>
<proteinExistence type="predicted"/>
<evidence type="ECO:0000313" key="2">
    <source>
        <dbReference type="Proteomes" id="UP001597068"/>
    </source>
</evidence>
<dbReference type="PANTHER" id="PTHR42811">
    <property type="entry name" value="SERINE ACETYLTRANSFERASE"/>
    <property type="match status" value="1"/>
</dbReference>